<feature type="domain" description="Homoserine dehydrogenase catalytic" evidence="12">
    <location>
        <begin position="130"/>
        <end position="307"/>
    </location>
</feature>
<protein>
    <recommendedName>
        <fullName evidence="5 10">Homoserine dehydrogenase</fullName>
        <ecNumber evidence="4 10">1.1.1.3</ecNumber>
    </recommendedName>
</protein>
<comment type="pathway">
    <text evidence="1 10">Amino-acid biosynthesis; L-threonine biosynthesis; L-threonine from L-aspartate: step 3/5.</text>
</comment>
<comment type="similarity">
    <text evidence="3 11">Belongs to the homoserine dehydrogenase family.</text>
</comment>
<feature type="domain" description="Aspartate/homoserine dehydrogenase NAD-binding" evidence="13">
    <location>
        <begin position="12"/>
        <end position="121"/>
    </location>
</feature>
<evidence type="ECO:0000313" key="15">
    <source>
        <dbReference type="Proteomes" id="UP001060919"/>
    </source>
</evidence>
<dbReference type="PANTHER" id="PTHR43331:SF1">
    <property type="entry name" value="HOMOSERINE DEHYDROGENASE"/>
    <property type="match status" value="1"/>
</dbReference>
<evidence type="ECO:0000256" key="7">
    <source>
        <dbReference type="ARBA" id="ARBA00022697"/>
    </source>
</evidence>
<keyword evidence="15" id="KW-1185">Reference proteome</keyword>
<dbReference type="EC" id="1.1.1.3" evidence="4 10"/>
<evidence type="ECO:0000256" key="3">
    <source>
        <dbReference type="ARBA" id="ARBA00006753"/>
    </source>
</evidence>
<evidence type="ECO:0000256" key="1">
    <source>
        <dbReference type="ARBA" id="ARBA00005056"/>
    </source>
</evidence>
<dbReference type="GO" id="GO:0050661">
    <property type="term" value="F:NADP binding"/>
    <property type="evidence" value="ECO:0007669"/>
    <property type="project" value="InterPro"/>
</dbReference>
<evidence type="ECO:0000256" key="10">
    <source>
        <dbReference type="RuleBase" id="RU000579"/>
    </source>
</evidence>
<dbReference type="GO" id="GO:0009086">
    <property type="term" value="P:methionine biosynthetic process"/>
    <property type="evidence" value="ECO:0007669"/>
    <property type="project" value="UniProtKB-KW"/>
</dbReference>
<dbReference type="GO" id="GO:0004412">
    <property type="term" value="F:homoserine dehydrogenase activity"/>
    <property type="evidence" value="ECO:0007669"/>
    <property type="project" value="UniProtKB-EC"/>
</dbReference>
<dbReference type="FunFam" id="3.30.360.10:FF:000005">
    <property type="entry name" value="Homoserine dehydrogenase"/>
    <property type="match status" value="1"/>
</dbReference>
<keyword evidence="6 10" id="KW-0028">Amino-acid biosynthesis</keyword>
<dbReference type="EMBL" id="AP026867">
    <property type="protein sequence ID" value="BDS14398.1"/>
    <property type="molecule type" value="Genomic_DNA"/>
</dbReference>
<evidence type="ECO:0000256" key="5">
    <source>
        <dbReference type="ARBA" id="ARBA00013376"/>
    </source>
</evidence>
<dbReference type="KEGG" id="aup:AsAng_0051780"/>
<dbReference type="SUPFAM" id="SSF51735">
    <property type="entry name" value="NAD(P)-binding Rossmann-fold domains"/>
    <property type="match status" value="1"/>
</dbReference>
<evidence type="ECO:0000256" key="11">
    <source>
        <dbReference type="RuleBase" id="RU004171"/>
    </source>
</evidence>
<dbReference type="InterPro" id="IPR019811">
    <property type="entry name" value="HDH_CS"/>
</dbReference>
<dbReference type="PROSITE" id="PS01042">
    <property type="entry name" value="HOMOSER_DHGENASE"/>
    <property type="match status" value="1"/>
</dbReference>
<dbReference type="SUPFAM" id="SSF55347">
    <property type="entry name" value="Glyceraldehyde-3-phosphate dehydrogenase-like, C-terminal domain"/>
    <property type="match status" value="1"/>
</dbReference>
<evidence type="ECO:0000256" key="2">
    <source>
        <dbReference type="ARBA" id="ARBA00005062"/>
    </source>
</evidence>
<keyword evidence="9 10" id="KW-0486">Methionine biosynthesis</keyword>
<evidence type="ECO:0000256" key="6">
    <source>
        <dbReference type="ARBA" id="ARBA00022605"/>
    </source>
</evidence>
<evidence type="ECO:0000259" key="12">
    <source>
        <dbReference type="Pfam" id="PF00742"/>
    </source>
</evidence>
<dbReference type="InterPro" id="IPR005106">
    <property type="entry name" value="Asp/hSer_DH_NAD-bd"/>
</dbReference>
<dbReference type="InterPro" id="IPR036291">
    <property type="entry name" value="NAD(P)-bd_dom_sf"/>
</dbReference>
<keyword evidence="7 10" id="KW-0791">Threonine biosynthesis</keyword>
<keyword evidence="8 10" id="KW-0560">Oxidoreductase</keyword>
<dbReference type="RefSeq" id="WP_264789615.1">
    <property type="nucleotide sequence ID" value="NZ_AP026867.1"/>
</dbReference>
<dbReference type="InterPro" id="IPR001342">
    <property type="entry name" value="HDH_cat"/>
</dbReference>
<proteinExistence type="inferred from homology"/>
<dbReference type="Gene3D" id="3.40.50.720">
    <property type="entry name" value="NAD(P)-binding Rossmann-like Domain"/>
    <property type="match status" value="1"/>
</dbReference>
<dbReference type="GO" id="GO:0009088">
    <property type="term" value="P:threonine biosynthetic process"/>
    <property type="evidence" value="ECO:0007669"/>
    <property type="project" value="UniProtKB-KW"/>
</dbReference>
<dbReference type="AlphaFoldDB" id="A0A915YJL2"/>
<comment type="pathway">
    <text evidence="2 10">Amino-acid biosynthesis; L-methionine biosynthesis via de novo pathway; L-homoserine from L-aspartate: step 3/3.</text>
</comment>
<dbReference type="NCBIfam" id="NF004976">
    <property type="entry name" value="PRK06349.1"/>
    <property type="match status" value="1"/>
</dbReference>
<evidence type="ECO:0000256" key="9">
    <source>
        <dbReference type="ARBA" id="ARBA00023167"/>
    </source>
</evidence>
<gene>
    <name evidence="14" type="ORF">AsAng_0051780</name>
</gene>
<name>A0A915YJL2_9BACT</name>
<dbReference type="PANTHER" id="PTHR43331">
    <property type="entry name" value="HOMOSERINE DEHYDROGENASE"/>
    <property type="match status" value="1"/>
</dbReference>
<evidence type="ECO:0000256" key="8">
    <source>
        <dbReference type="ARBA" id="ARBA00023002"/>
    </source>
</evidence>
<accession>A0A915YJL2</accession>
<comment type="catalytic activity">
    <reaction evidence="10">
        <text>L-homoserine + NADP(+) = L-aspartate 4-semialdehyde + NADPH + H(+)</text>
        <dbReference type="Rhea" id="RHEA:15761"/>
        <dbReference type="ChEBI" id="CHEBI:15378"/>
        <dbReference type="ChEBI" id="CHEBI:57476"/>
        <dbReference type="ChEBI" id="CHEBI:57783"/>
        <dbReference type="ChEBI" id="CHEBI:58349"/>
        <dbReference type="ChEBI" id="CHEBI:537519"/>
        <dbReference type="EC" id="1.1.1.3"/>
    </reaction>
</comment>
<evidence type="ECO:0000259" key="13">
    <source>
        <dbReference type="Pfam" id="PF03447"/>
    </source>
</evidence>
<dbReference type="Pfam" id="PF00742">
    <property type="entry name" value="Homoserine_dh"/>
    <property type="match status" value="1"/>
</dbReference>
<organism evidence="14 15">
    <name type="scientific">Aureispira anguillae</name>
    <dbReference type="NCBI Taxonomy" id="2864201"/>
    <lineage>
        <taxon>Bacteria</taxon>
        <taxon>Pseudomonadati</taxon>
        <taxon>Bacteroidota</taxon>
        <taxon>Saprospiria</taxon>
        <taxon>Saprospirales</taxon>
        <taxon>Saprospiraceae</taxon>
        <taxon>Aureispira</taxon>
    </lineage>
</organism>
<reference evidence="14" key="1">
    <citation type="submission" date="2022-09" db="EMBL/GenBank/DDBJ databases">
        <title>Aureispira anguillicida sp. nov., isolated from Leptocephalus of Japanese eel Anguilla japonica.</title>
        <authorList>
            <person name="Yuasa K."/>
            <person name="Mekata T."/>
            <person name="Ikunari K."/>
        </authorList>
    </citation>
    <scope>NUCLEOTIDE SEQUENCE</scope>
    <source>
        <strain evidence="14">EL160426</strain>
    </source>
</reference>
<dbReference type="Gene3D" id="3.30.360.10">
    <property type="entry name" value="Dihydrodipicolinate Reductase, domain 2"/>
    <property type="match status" value="1"/>
</dbReference>
<dbReference type="Pfam" id="PF03447">
    <property type="entry name" value="NAD_binding_3"/>
    <property type="match status" value="1"/>
</dbReference>
<sequence>MSNNILKLGIFGFGCVGQGLHNVLSQTKGINASIEKICIKHPDKERSLPASYFTTDPSDILDNADIDVVVELIDDAEAAYHIVKSALIKGKAVVSANKKLIAEHLEELLFLQSKYQTPLLYEGAVCGSIPIIRNLEEYYDNDLLNSVSGIFNGSTNYILSKMKNEGLDFEVALKEAQEKGFAESDPTLDVGGFDPKYKLCITLLHAFGLLVRPENILNIGIQNLNDQDVNYANQNKQKIKLIAHGQKQGQNISAFVLPTFINPDNPLINVHNEFNGILVESAFANQQFFGGKGAGSDPTGSAVLSDISALTYGYKYEYKKLHQTTVVTYSTQQLLEVYVRYNDKNAVQWTDFESINQSFESEDYNYVIGNIYLEQLLQEEWQLNDNISIVLKAIVEDSPNIVQEKTNNAVVETA</sequence>
<evidence type="ECO:0000256" key="4">
    <source>
        <dbReference type="ARBA" id="ARBA00013213"/>
    </source>
</evidence>
<evidence type="ECO:0000313" key="14">
    <source>
        <dbReference type="EMBL" id="BDS14398.1"/>
    </source>
</evidence>
<dbReference type="Proteomes" id="UP001060919">
    <property type="component" value="Chromosome"/>
</dbReference>
<keyword evidence="10" id="KW-0521">NADP</keyword>